<dbReference type="InterPro" id="IPR012171">
    <property type="entry name" value="Fatty_acid_desaturase"/>
</dbReference>
<reference evidence="6 7" key="1">
    <citation type="journal article" date="2023" name="IScience">
        <title>Expanded male sex-determining region conserved during the evolution of homothallism in the green alga Volvox.</title>
        <authorList>
            <person name="Yamamoto K."/>
            <person name="Matsuzaki R."/>
            <person name="Mahakham W."/>
            <person name="Heman W."/>
            <person name="Sekimoto H."/>
            <person name="Kawachi M."/>
            <person name="Minakuchi Y."/>
            <person name="Toyoda A."/>
            <person name="Nozaki H."/>
        </authorList>
    </citation>
    <scope>NUCLEOTIDE SEQUENCE [LARGE SCALE GENOMIC DNA]</scope>
    <source>
        <strain evidence="6 7">NIES-4468</strain>
    </source>
</reference>
<evidence type="ECO:0000256" key="1">
    <source>
        <dbReference type="ARBA" id="ARBA00022617"/>
    </source>
</evidence>
<dbReference type="InterPro" id="IPR001199">
    <property type="entry name" value="Cyt_B5-like_heme/steroid-bd"/>
</dbReference>
<dbReference type="PANTHER" id="PTHR19353">
    <property type="entry name" value="FATTY ACID DESATURASE 2"/>
    <property type="match status" value="1"/>
</dbReference>
<evidence type="ECO:0000256" key="3">
    <source>
        <dbReference type="ARBA" id="ARBA00023002"/>
    </source>
</evidence>
<keyword evidence="2" id="KW-0479">Metal-binding</keyword>
<keyword evidence="3" id="KW-0560">Oxidoreductase</keyword>
<dbReference type="EMBL" id="BSDZ01000008">
    <property type="protein sequence ID" value="GLI60614.1"/>
    <property type="molecule type" value="Genomic_DNA"/>
</dbReference>
<dbReference type="InterPro" id="IPR005804">
    <property type="entry name" value="FA_desaturase_dom"/>
</dbReference>
<feature type="domain" description="Cytochrome b5 heme-binding" evidence="5">
    <location>
        <begin position="118"/>
        <end position="173"/>
    </location>
</feature>
<keyword evidence="4" id="KW-0408">Iron</keyword>
<dbReference type="CDD" id="cd03506">
    <property type="entry name" value="Delta6-FADS-like"/>
    <property type="match status" value="1"/>
</dbReference>
<dbReference type="Proteomes" id="UP001165090">
    <property type="component" value="Unassembled WGS sequence"/>
</dbReference>
<proteinExistence type="predicted"/>
<dbReference type="SMART" id="SM01117">
    <property type="entry name" value="Cyt-b5"/>
    <property type="match status" value="1"/>
</dbReference>
<dbReference type="Pfam" id="PF00487">
    <property type="entry name" value="FA_desaturase"/>
    <property type="match status" value="1"/>
</dbReference>
<evidence type="ECO:0000313" key="7">
    <source>
        <dbReference type="Proteomes" id="UP001165090"/>
    </source>
</evidence>
<evidence type="ECO:0000313" key="6">
    <source>
        <dbReference type="EMBL" id="GLI60614.1"/>
    </source>
</evidence>
<organism evidence="6 7">
    <name type="scientific">Volvox africanus</name>
    <dbReference type="NCBI Taxonomy" id="51714"/>
    <lineage>
        <taxon>Eukaryota</taxon>
        <taxon>Viridiplantae</taxon>
        <taxon>Chlorophyta</taxon>
        <taxon>core chlorophytes</taxon>
        <taxon>Chlorophyceae</taxon>
        <taxon>CS clade</taxon>
        <taxon>Chlamydomonadales</taxon>
        <taxon>Volvocaceae</taxon>
        <taxon>Volvox</taxon>
    </lineage>
</organism>
<dbReference type="Gene3D" id="3.10.120.10">
    <property type="entry name" value="Cytochrome b5-like heme/steroid binding domain"/>
    <property type="match status" value="1"/>
</dbReference>
<keyword evidence="7" id="KW-1185">Reference proteome</keyword>
<dbReference type="PROSITE" id="PS00191">
    <property type="entry name" value="CYTOCHROME_B5_1"/>
    <property type="match status" value="1"/>
</dbReference>
<evidence type="ECO:0000256" key="2">
    <source>
        <dbReference type="ARBA" id="ARBA00022723"/>
    </source>
</evidence>
<keyword evidence="1" id="KW-0349">Heme</keyword>
<dbReference type="PROSITE" id="PS50255">
    <property type="entry name" value="CYTOCHROME_B5_2"/>
    <property type="match status" value="1"/>
</dbReference>
<dbReference type="InterPro" id="IPR018506">
    <property type="entry name" value="Cyt_B5_heme-BS"/>
</dbReference>
<evidence type="ECO:0000259" key="5">
    <source>
        <dbReference type="PROSITE" id="PS50255"/>
    </source>
</evidence>
<comment type="caution">
    <text evidence="6">The sequence shown here is derived from an EMBL/GenBank/DDBJ whole genome shotgun (WGS) entry which is preliminary data.</text>
</comment>
<protein>
    <recommendedName>
        <fullName evidence="5">Cytochrome b5 heme-binding domain-containing protein</fullName>
    </recommendedName>
</protein>
<dbReference type="PANTHER" id="PTHR19353:SF19">
    <property type="entry name" value="DELTA(5) FATTY ACID DESATURASE C-RELATED"/>
    <property type="match status" value="1"/>
</dbReference>
<accession>A0ABQ5RT26</accession>
<dbReference type="Pfam" id="PF00173">
    <property type="entry name" value="Cyt-b5"/>
    <property type="match status" value="1"/>
</dbReference>
<name>A0ABQ5RT26_9CHLO</name>
<sequence length="551" mass="60951">MQVANVKVSSSYTRKVRVNWFGIFAPCSEPSQRAVRSGHKLCPTNSRAQSGEACSLLGPCRVLKSAFSCIRPRGSWFVNRPTTATRVATAPVVDTPPKTSVPSSGDPWEDAKWTKFKWTVYRGVAYDLTPYLDRHPGGRWLLNLAIGRDATALFESYHLRPEVAVAHLKRLPVLEGFPVEAVPQAPRPNDSDLYIAIRERVRKEVFKGSEVKGAHRSGSEGAALAVLSYAVAAYTLYTYDANPLTGGLLGLGGAWIGLTIQHCGNHGAMSTNPIVNNLLGLTNDLAGGSSLMWRYHHQVSHHIHCNDDALDEDVFSAFPFLRFDDRLPRHWYHSYQHIYMWILFPFLQLVFQVGDWKALFDNRTVGATMYGASEFERQTVIAGKLAHYTLLYGLPAILHGPSAMLAGAAGYLFTQSIVLATTFAVSHNIAETKSLDPGPTRDNLDQPAVERDWGVQQVLTSANWGGDVGNFFTGGLNLQIEHHLFPAISFLHYPAISKIVADECRKRSINYAHYATLPEILSSFVRFMAEAGAAPQKPVRRDGEMVMLSKL</sequence>
<gene>
    <name evidence="6" type="ORF">VaNZ11_002762</name>
</gene>
<dbReference type="SUPFAM" id="SSF55856">
    <property type="entry name" value="Cytochrome b5-like heme/steroid binding domain"/>
    <property type="match status" value="1"/>
</dbReference>
<evidence type="ECO:0000256" key="4">
    <source>
        <dbReference type="ARBA" id="ARBA00023004"/>
    </source>
</evidence>
<dbReference type="InterPro" id="IPR036400">
    <property type="entry name" value="Cyt_B5-like_heme/steroid_sf"/>
</dbReference>